<evidence type="ECO:0000313" key="1">
    <source>
        <dbReference type="EMBL" id="SVB70419.1"/>
    </source>
</evidence>
<sequence length="153" mass="15724">MAITSCLTNTFKEELLGGYHSFNASGDTPAGSAFKIALYTSSADLDTTTTVYTTSAEVASGGGYTTAGEALTNTGVAKSTVTSYTDFSDVSWTSASFTARGCLIYNSSTISGLTTNATVCAIDFGGDKTVSSGTFTIQFPTNDSSDAIIRITS</sequence>
<gene>
    <name evidence="1" type="ORF">METZ01_LOCUS223273</name>
</gene>
<protein>
    <submittedName>
        <fullName evidence="1">Uncharacterized protein</fullName>
    </submittedName>
</protein>
<proteinExistence type="predicted"/>
<reference evidence="1" key="1">
    <citation type="submission" date="2018-05" db="EMBL/GenBank/DDBJ databases">
        <authorList>
            <person name="Lanie J.A."/>
            <person name="Ng W.-L."/>
            <person name="Kazmierczak K.M."/>
            <person name="Andrzejewski T.M."/>
            <person name="Davidsen T.M."/>
            <person name="Wayne K.J."/>
            <person name="Tettelin H."/>
            <person name="Glass J.I."/>
            <person name="Rusch D."/>
            <person name="Podicherti R."/>
            <person name="Tsui H.-C.T."/>
            <person name="Winkler M.E."/>
        </authorList>
    </citation>
    <scope>NUCLEOTIDE SEQUENCE</scope>
</reference>
<dbReference type="AlphaFoldDB" id="A0A382G6A2"/>
<dbReference type="EMBL" id="UINC01053650">
    <property type="protein sequence ID" value="SVB70419.1"/>
    <property type="molecule type" value="Genomic_DNA"/>
</dbReference>
<name>A0A382G6A2_9ZZZZ</name>
<accession>A0A382G6A2</accession>
<organism evidence="1">
    <name type="scientific">marine metagenome</name>
    <dbReference type="NCBI Taxonomy" id="408172"/>
    <lineage>
        <taxon>unclassified sequences</taxon>
        <taxon>metagenomes</taxon>
        <taxon>ecological metagenomes</taxon>
    </lineage>
</organism>